<keyword evidence="1" id="KW-0560">Oxidoreductase</keyword>
<dbReference type="AlphaFoldDB" id="A0A4U9CZF0"/>
<organism evidence="1 2">
    <name type="scientific">Raoultella terrigena</name>
    <name type="common">Klebsiella terrigena</name>
    <dbReference type="NCBI Taxonomy" id="577"/>
    <lineage>
        <taxon>Bacteria</taxon>
        <taxon>Pseudomonadati</taxon>
        <taxon>Pseudomonadota</taxon>
        <taxon>Gammaproteobacteria</taxon>
        <taxon>Enterobacterales</taxon>
        <taxon>Enterobacteriaceae</taxon>
        <taxon>Klebsiella/Raoultella group</taxon>
        <taxon>Raoultella</taxon>
    </lineage>
</organism>
<evidence type="ECO:0000313" key="1">
    <source>
        <dbReference type="EMBL" id="VTN10202.1"/>
    </source>
</evidence>
<reference evidence="1 2" key="1">
    <citation type="submission" date="2019-04" db="EMBL/GenBank/DDBJ databases">
        <authorList>
            <consortium name="Pathogen Informatics"/>
        </authorList>
    </citation>
    <scope>NUCLEOTIDE SEQUENCE [LARGE SCALE GENOMIC DNA]</scope>
    <source>
        <strain evidence="1 2">NCTC9185</strain>
    </source>
</reference>
<dbReference type="GO" id="GO:0004399">
    <property type="term" value="F:histidinol dehydrogenase activity"/>
    <property type="evidence" value="ECO:0007669"/>
    <property type="project" value="UniProtKB-EC"/>
</dbReference>
<dbReference type="Proteomes" id="UP000339249">
    <property type="component" value="Unassembled WGS sequence"/>
</dbReference>
<proteinExistence type="predicted"/>
<sequence length="57" mass="6082">MTVQELSREGFSALASTIEILAAAERLTATKMPLRCALQRLGASMSIEDLARATSVT</sequence>
<dbReference type="Gene3D" id="1.20.5.1300">
    <property type="match status" value="1"/>
</dbReference>
<evidence type="ECO:0000313" key="2">
    <source>
        <dbReference type="Proteomes" id="UP000339249"/>
    </source>
</evidence>
<dbReference type="EC" id="1.1.1.23" evidence="1"/>
<protein>
    <submittedName>
        <fullName evidence="1">Histidinol dehydrogenase</fullName>
        <ecNumber evidence="1">1.1.1.23</ecNumber>
    </submittedName>
</protein>
<name>A0A4U9CZF0_RAOTE</name>
<accession>A0A4U9CZF0</accession>
<dbReference type="EMBL" id="CABDVU010000001">
    <property type="protein sequence ID" value="VTN10202.1"/>
    <property type="molecule type" value="Genomic_DNA"/>
</dbReference>
<gene>
    <name evidence="1" type="primary">hisD_2</name>
    <name evidence="1" type="ORF">NCTC9185_02119</name>
</gene>